<protein>
    <submittedName>
        <fullName evidence="1">Uncharacterized protein</fullName>
    </submittedName>
</protein>
<proteinExistence type="predicted"/>
<dbReference type="GeneTree" id="ENSGT00940000176954"/>
<dbReference type="Ensembl" id="ENSSPAT00000024743.1">
    <property type="protein sequence ID" value="ENSSPAP00000024342.1"/>
    <property type="gene ID" value="ENSSPAG00000018399.1"/>
</dbReference>
<sequence>MAEDHGLCYGEAPIQVTECHELVLLVLTVHIELLNVIYSLLFPLQLNDIGVRNHSLCKPPHRVLKGGREKEHLTVLCQLSASALVLMTLCGNHHISLVQNKQSNLLGVNELVLDAPVKDCARRSNDNVGLQLNTSHLTSVPPNGVFHFHIWTKFPHLLNYLTNLQCKLVRWRDTKALKDTV</sequence>
<name>A0A3B5BEN6_9TELE</name>
<dbReference type="STRING" id="144197.ENSSPAP00000024342"/>
<evidence type="ECO:0000313" key="1">
    <source>
        <dbReference type="Ensembl" id="ENSSPAP00000024342.1"/>
    </source>
</evidence>
<accession>A0A3B5BEN6</accession>
<reference evidence="1" key="1">
    <citation type="submission" date="2023-09" db="UniProtKB">
        <authorList>
            <consortium name="Ensembl"/>
        </authorList>
    </citation>
    <scope>IDENTIFICATION</scope>
</reference>
<organism evidence="1">
    <name type="scientific">Stegastes partitus</name>
    <name type="common">bicolor damselfish</name>
    <dbReference type="NCBI Taxonomy" id="144197"/>
    <lineage>
        <taxon>Eukaryota</taxon>
        <taxon>Metazoa</taxon>
        <taxon>Chordata</taxon>
        <taxon>Craniata</taxon>
        <taxon>Vertebrata</taxon>
        <taxon>Euteleostomi</taxon>
        <taxon>Actinopterygii</taxon>
        <taxon>Neopterygii</taxon>
        <taxon>Teleostei</taxon>
        <taxon>Neoteleostei</taxon>
        <taxon>Acanthomorphata</taxon>
        <taxon>Ovalentaria</taxon>
        <taxon>Pomacentridae</taxon>
        <taxon>Stegastes</taxon>
    </lineage>
</organism>
<dbReference type="AlphaFoldDB" id="A0A3B5BEN6"/>
<dbReference type="AntiFam" id="ANF00149">
    <property type="entry name" value="Shadow ORF (opposite cshA)"/>
</dbReference>